<dbReference type="PANTHER" id="PTHR21310">
    <property type="entry name" value="AMINOGLYCOSIDE PHOSPHOTRANSFERASE-RELATED-RELATED"/>
    <property type="match status" value="1"/>
</dbReference>
<proteinExistence type="predicted"/>
<sequence length="297" mass="33878">MATTQNEGNQAPSRRQLALSWPEDEIISVYKQTPVFKPNGNSVTGFVFPPAPEEPVAHVKFSYLPEAMAEVKNQVYAYNALKAMPPDTTKGILIPEIYRTFESDGRFFIVMEYIPGMTLKQVQEQHDWESRRVTIIDSIARAIKLLMSIPVPPGQKPGPVGGGRIRHPLFKDDVSFGEYSSVDELEKHLNKVSTLRFKDSPTVRLERDLCFYYSDLYDGNFILTDTGDLCIIDFDQAGFLPLSFMSFALAESRWEPGFWTKDILSLPENNLNAMKNIFYWFTIGVCWLGHPCPERQY</sequence>
<dbReference type="AlphaFoldDB" id="A0A423VN75"/>
<evidence type="ECO:0000313" key="3">
    <source>
        <dbReference type="Proteomes" id="UP000284375"/>
    </source>
</evidence>
<organism evidence="2 3">
    <name type="scientific">Cytospora chrysosperma</name>
    <name type="common">Cytospora canker fungus</name>
    <name type="synonym">Sphaeria chrysosperma</name>
    <dbReference type="NCBI Taxonomy" id="252740"/>
    <lineage>
        <taxon>Eukaryota</taxon>
        <taxon>Fungi</taxon>
        <taxon>Dikarya</taxon>
        <taxon>Ascomycota</taxon>
        <taxon>Pezizomycotina</taxon>
        <taxon>Sordariomycetes</taxon>
        <taxon>Sordariomycetidae</taxon>
        <taxon>Diaporthales</taxon>
        <taxon>Cytosporaceae</taxon>
        <taxon>Cytospora</taxon>
    </lineage>
</organism>
<reference evidence="2 3" key="1">
    <citation type="submission" date="2015-09" db="EMBL/GenBank/DDBJ databases">
        <title>Host preference determinants of Valsa canker pathogens revealed by comparative genomics.</title>
        <authorList>
            <person name="Yin Z."/>
            <person name="Huang L."/>
        </authorList>
    </citation>
    <scope>NUCLEOTIDE SEQUENCE [LARGE SCALE GENOMIC DNA]</scope>
    <source>
        <strain evidence="2 3">YSFL</strain>
    </source>
</reference>
<comment type="caution">
    <text evidence="2">The sequence shown here is derived from an EMBL/GenBank/DDBJ whole genome shotgun (WGS) entry which is preliminary data.</text>
</comment>
<evidence type="ECO:0000313" key="2">
    <source>
        <dbReference type="EMBL" id="ROV92461.1"/>
    </source>
</evidence>
<dbReference type="STRING" id="252740.A0A423VN75"/>
<protein>
    <recommendedName>
        <fullName evidence="1">Aminoglycoside phosphotransferase domain-containing protein</fullName>
    </recommendedName>
</protein>
<name>A0A423VN75_CYTCH</name>
<accession>A0A423VN75</accession>
<dbReference type="Pfam" id="PF01636">
    <property type="entry name" value="APH"/>
    <property type="match status" value="1"/>
</dbReference>
<dbReference type="InterPro" id="IPR011009">
    <property type="entry name" value="Kinase-like_dom_sf"/>
</dbReference>
<evidence type="ECO:0000259" key="1">
    <source>
        <dbReference type="Pfam" id="PF01636"/>
    </source>
</evidence>
<dbReference type="InterPro" id="IPR002575">
    <property type="entry name" value="Aminoglycoside_PTrfase"/>
</dbReference>
<feature type="domain" description="Aminoglycoside phosphotransferase" evidence="1">
    <location>
        <begin position="69"/>
        <end position="240"/>
    </location>
</feature>
<dbReference type="InterPro" id="IPR051678">
    <property type="entry name" value="AGP_Transferase"/>
</dbReference>
<dbReference type="EMBL" id="LJZO01000037">
    <property type="protein sequence ID" value="ROV92461.1"/>
    <property type="molecule type" value="Genomic_DNA"/>
</dbReference>
<dbReference type="OrthoDB" id="3250044at2759"/>
<keyword evidence="3" id="KW-1185">Reference proteome</keyword>
<dbReference type="SUPFAM" id="SSF56112">
    <property type="entry name" value="Protein kinase-like (PK-like)"/>
    <property type="match status" value="1"/>
</dbReference>
<dbReference type="Proteomes" id="UP000284375">
    <property type="component" value="Unassembled WGS sequence"/>
</dbReference>
<gene>
    <name evidence="2" type="ORF">VSDG_06670</name>
</gene>
<dbReference type="PANTHER" id="PTHR21310:SF39">
    <property type="entry name" value="AMINOGLYCOSIDE PHOSPHOTRANSFERASE DOMAIN-CONTAINING PROTEIN"/>
    <property type="match status" value="1"/>
</dbReference>